<comment type="function">
    <text evidence="11">Positively regulates the activity of the minus-end directed microtubule motor protein dynein. Plays a central role in positioning the mitotic spindle at the bud neck during cell division. Targets cytoplasmic dynein to microtubule plus ends, thereby promoting dynein-mediated microtubule sliding along the bud cortex and consequently the movement of the mitotic spindle to the bud neck.</text>
</comment>
<dbReference type="InterPro" id="IPR015943">
    <property type="entry name" value="WD40/YVTN_repeat-like_dom_sf"/>
</dbReference>
<evidence type="ECO:0000256" key="8">
    <source>
        <dbReference type="ARBA" id="ARBA00023054"/>
    </source>
</evidence>
<dbReference type="HAMAP" id="MF_03141">
    <property type="entry name" value="lis1"/>
    <property type="match status" value="1"/>
</dbReference>
<evidence type="ECO:0000313" key="13">
    <source>
        <dbReference type="EMBL" id="CDK25683.1"/>
    </source>
</evidence>
<accession>W6MIG1</accession>
<feature type="repeat" description="WD" evidence="12">
    <location>
        <begin position="389"/>
        <end position="421"/>
    </location>
</feature>
<dbReference type="InterPro" id="IPR037190">
    <property type="entry name" value="LIS1_N"/>
</dbReference>
<evidence type="ECO:0000256" key="6">
    <source>
        <dbReference type="ARBA" id="ARBA00022737"/>
    </source>
</evidence>
<keyword evidence="10 11" id="KW-0131">Cell cycle</keyword>
<feature type="coiled-coil region" evidence="11">
    <location>
        <begin position="64"/>
        <end position="91"/>
    </location>
</feature>
<keyword evidence="4 11" id="KW-0132">Cell division</keyword>
<dbReference type="GO" id="GO:0000132">
    <property type="term" value="P:establishment of mitotic spindle orientation"/>
    <property type="evidence" value="ECO:0007669"/>
    <property type="project" value="UniProtKB-UniRule"/>
</dbReference>
<dbReference type="GO" id="GO:0070840">
    <property type="term" value="F:dynein complex binding"/>
    <property type="evidence" value="ECO:0007669"/>
    <property type="project" value="UniProtKB-UniRule"/>
</dbReference>
<feature type="repeat" description="WD" evidence="12">
    <location>
        <begin position="114"/>
        <end position="147"/>
    </location>
</feature>
<evidence type="ECO:0000256" key="9">
    <source>
        <dbReference type="ARBA" id="ARBA00023212"/>
    </source>
</evidence>
<dbReference type="GO" id="GO:0005874">
    <property type="term" value="C:microtubule"/>
    <property type="evidence" value="ECO:0007669"/>
    <property type="project" value="UniProtKB-KW"/>
</dbReference>
<dbReference type="SUPFAM" id="SSF109925">
    <property type="entry name" value="Lissencephaly-1 protein (Lis-1, PAF-AH alpha) N-terminal domain"/>
    <property type="match status" value="1"/>
</dbReference>
<dbReference type="EMBL" id="HG793126">
    <property type="protein sequence ID" value="CDK25683.1"/>
    <property type="molecule type" value="Genomic_DNA"/>
</dbReference>
<proteinExistence type="inferred from homology"/>
<name>W6MIG1_9ASCO</name>
<keyword evidence="14" id="KW-1185">Reference proteome</keyword>
<dbReference type="OrthoDB" id="10264588at2759"/>
<comment type="subunit">
    <text evidence="11">Self-associates. Interacts with NDL1 and dynein.</text>
</comment>
<keyword evidence="3 12" id="KW-0853">WD repeat</keyword>
<protein>
    <recommendedName>
        <fullName evidence="11">Nuclear distribution protein PAC1</fullName>
    </recommendedName>
    <alternativeName>
        <fullName evidence="11">Lissencephaly-1 homolog</fullName>
        <shortName evidence="11">LIS-1</shortName>
    </alternativeName>
    <alternativeName>
        <fullName evidence="11">nudF homolog</fullName>
    </alternativeName>
</protein>
<dbReference type="InterPro" id="IPR020472">
    <property type="entry name" value="WD40_PAC1"/>
</dbReference>
<dbReference type="GO" id="GO:0005737">
    <property type="term" value="C:cytoplasm"/>
    <property type="evidence" value="ECO:0007669"/>
    <property type="project" value="UniProtKB-UniRule"/>
</dbReference>
<dbReference type="Proteomes" id="UP000019384">
    <property type="component" value="Unassembled WGS sequence"/>
</dbReference>
<dbReference type="AlphaFoldDB" id="W6MIG1"/>
<evidence type="ECO:0000256" key="7">
    <source>
        <dbReference type="ARBA" id="ARBA00022776"/>
    </source>
</evidence>
<evidence type="ECO:0000256" key="2">
    <source>
        <dbReference type="ARBA" id="ARBA00022490"/>
    </source>
</evidence>
<dbReference type="Pfam" id="PF00400">
    <property type="entry name" value="WD40"/>
    <property type="match status" value="6"/>
</dbReference>
<dbReference type="CDD" id="cd00200">
    <property type="entry name" value="WD40"/>
    <property type="match status" value="1"/>
</dbReference>
<comment type="similarity">
    <text evidence="11">Belongs to the WD repeat LIS1/nudF family.</text>
</comment>
<gene>
    <name evidence="11" type="primary">PAC1</name>
    <name evidence="11" type="synonym">LIS1</name>
    <name evidence="13" type="ORF">KUCA_T00001653001</name>
</gene>
<dbReference type="SUPFAM" id="SSF50978">
    <property type="entry name" value="WD40 repeat-like"/>
    <property type="match status" value="1"/>
</dbReference>
<keyword evidence="2 11" id="KW-0963">Cytoplasm</keyword>
<keyword evidence="9 11" id="KW-0206">Cytoskeleton</keyword>
<reference evidence="13" key="2">
    <citation type="submission" date="2014-02" db="EMBL/GenBank/DDBJ databases">
        <title>Complete DNA sequence of /Kuraishia capsulata/ illustrates novel genomic features among budding yeasts (/Saccharomycotina/).</title>
        <authorList>
            <person name="Morales L."/>
            <person name="Noel B."/>
            <person name="Porcel B."/>
            <person name="Marcet-Houben M."/>
            <person name="Hullo M-F."/>
            <person name="Sacerdot C."/>
            <person name="Tekaia F."/>
            <person name="Leh-Louis V."/>
            <person name="Despons L."/>
            <person name="Khanna V."/>
            <person name="Aury J-M."/>
            <person name="Barbe V."/>
            <person name="Couloux A."/>
            <person name="Labadie K."/>
            <person name="Pelletier E."/>
            <person name="Souciet J-L."/>
            <person name="Boekhout T."/>
            <person name="Gabaldon T."/>
            <person name="Wincker P."/>
            <person name="Dujon B."/>
        </authorList>
    </citation>
    <scope>NUCLEOTIDE SEQUENCE</scope>
    <source>
        <strain evidence="13">CBS 1993</strain>
    </source>
</reference>
<dbReference type="GO" id="GO:0005875">
    <property type="term" value="C:microtubule associated complex"/>
    <property type="evidence" value="ECO:0007669"/>
    <property type="project" value="UniProtKB-UniRule"/>
</dbReference>
<dbReference type="Gene3D" id="2.130.10.10">
    <property type="entry name" value="YVTN repeat-like/Quinoprotein amine dehydrogenase"/>
    <property type="match status" value="3"/>
</dbReference>
<feature type="repeat" description="WD" evidence="12">
    <location>
        <begin position="435"/>
        <end position="478"/>
    </location>
</feature>
<organism evidence="13 14">
    <name type="scientific">Kuraishia capsulata CBS 1993</name>
    <dbReference type="NCBI Taxonomy" id="1382522"/>
    <lineage>
        <taxon>Eukaryota</taxon>
        <taxon>Fungi</taxon>
        <taxon>Dikarya</taxon>
        <taxon>Ascomycota</taxon>
        <taxon>Saccharomycotina</taxon>
        <taxon>Pichiomycetes</taxon>
        <taxon>Pichiales</taxon>
        <taxon>Pichiaceae</taxon>
        <taxon>Kuraishia</taxon>
    </lineage>
</organism>
<evidence type="ECO:0000256" key="5">
    <source>
        <dbReference type="ARBA" id="ARBA00022701"/>
    </source>
</evidence>
<dbReference type="HOGENOM" id="CLU_000288_57_15_1"/>
<keyword evidence="5 11" id="KW-0493">Microtubule</keyword>
<dbReference type="SMART" id="SM00320">
    <property type="entry name" value="WD40"/>
    <property type="match status" value="7"/>
</dbReference>
<dbReference type="PANTHER" id="PTHR19879">
    <property type="entry name" value="TRANSCRIPTION INITIATION FACTOR TFIID"/>
    <property type="match status" value="1"/>
</dbReference>
<evidence type="ECO:0000256" key="1">
    <source>
        <dbReference type="ARBA" id="ARBA00022448"/>
    </source>
</evidence>
<sequence length="478" mass="52768">MVEGSLLTERQRHDLHLAIAQYLTPLLSSEEDRFTLPRVLQRLEIDESATSENPNYLERKWLTILKLQKKILDLETQLKVANETIESLSQNPSSDAGPTLDRLNWIPSKVDRVIKYHTQPVTALAIHPYKPLLATGSSDGSIVLWDLLDLAQPVSIARNAHSRGVSSLCFSPTDIHMGDDNTSNKLVVLASASLDMFIKVWDPESNFTQLRSLVGHENMVSSITFNPNIPSELISCSKDTSIRLWDVSSGFCMLTFVGHSDWVRDVDVSESGEYVLSCSNDQSIRISHKSTGSGIGLLLGHNQVIETAKFVPALANKYLDDICAKVLQIDPSSEFLSNPQFEKVGYKYAISGGRDNTVRIWLLPLPVFKPGVDSPLPSSTPEGLLIATLEGHSSWVKDIQFHPNATVFASCSDDATIKFWDPKKIAGSIECVSVLKGHHGFVNSIAFAPLPSDSDISEAKMRCYFVSGSSDNITQLWS</sequence>
<dbReference type="Gene3D" id="1.20.960.30">
    <property type="match status" value="1"/>
</dbReference>
<dbReference type="GO" id="GO:0051012">
    <property type="term" value="P:microtubule sliding"/>
    <property type="evidence" value="ECO:0007669"/>
    <property type="project" value="UniProtKB-UniRule"/>
</dbReference>
<evidence type="ECO:0000256" key="10">
    <source>
        <dbReference type="ARBA" id="ARBA00023306"/>
    </source>
</evidence>
<dbReference type="PROSITE" id="PS00678">
    <property type="entry name" value="WD_REPEATS_1"/>
    <property type="match status" value="2"/>
</dbReference>
<dbReference type="InterPro" id="IPR019775">
    <property type="entry name" value="WD40_repeat_CS"/>
</dbReference>
<evidence type="ECO:0000313" key="14">
    <source>
        <dbReference type="Proteomes" id="UP000019384"/>
    </source>
</evidence>
<reference evidence="13" key="1">
    <citation type="submission" date="2013-12" db="EMBL/GenBank/DDBJ databases">
        <authorList>
            <person name="Genoscope - CEA"/>
        </authorList>
    </citation>
    <scope>NUCLEOTIDE SEQUENCE</scope>
    <source>
        <strain evidence="13">CBS 1993</strain>
    </source>
</reference>
<dbReference type="InterPro" id="IPR017252">
    <property type="entry name" value="Dynein_regulator_LIS1"/>
</dbReference>
<dbReference type="InterPro" id="IPR036322">
    <property type="entry name" value="WD40_repeat_dom_sf"/>
</dbReference>
<dbReference type="PRINTS" id="PR00320">
    <property type="entry name" value="GPROTEINBRPT"/>
</dbReference>
<dbReference type="GO" id="GO:0000922">
    <property type="term" value="C:spindle pole"/>
    <property type="evidence" value="ECO:0007669"/>
    <property type="project" value="UniProtKB-SubCell"/>
</dbReference>
<evidence type="ECO:0000256" key="3">
    <source>
        <dbReference type="ARBA" id="ARBA00022574"/>
    </source>
</evidence>
<dbReference type="InterPro" id="IPR001680">
    <property type="entry name" value="WD40_rpt"/>
</dbReference>
<comment type="subcellular location">
    <subcellularLocation>
        <location evidence="11">Cytoplasm</location>
        <location evidence="11">Cytoskeleton</location>
    </subcellularLocation>
    <subcellularLocation>
        <location evidence="11">Cytoplasm</location>
        <location evidence="11">Cytoskeleton</location>
        <location evidence="11">Spindle pole</location>
    </subcellularLocation>
    <text evidence="11">Localizes to the plus ends of microtubules and the mitotic spindle poles.</text>
</comment>
<evidence type="ECO:0000256" key="12">
    <source>
        <dbReference type="PROSITE-ProRule" id="PRU00221"/>
    </source>
</evidence>
<dbReference type="PROSITE" id="PS50294">
    <property type="entry name" value="WD_REPEATS_REGION"/>
    <property type="match status" value="4"/>
</dbReference>
<dbReference type="GO" id="GO:0051301">
    <property type="term" value="P:cell division"/>
    <property type="evidence" value="ECO:0007669"/>
    <property type="project" value="UniProtKB-KW"/>
</dbReference>
<dbReference type="PROSITE" id="PS50082">
    <property type="entry name" value="WD_REPEATS_2"/>
    <property type="match status" value="5"/>
</dbReference>
<dbReference type="STRING" id="1382522.W6MIG1"/>
<keyword evidence="7 11" id="KW-0498">Mitosis</keyword>
<keyword evidence="6" id="KW-0677">Repeat</keyword>
<keyword evidence="1 11" id="KW-0813">Transport</keyword>
<evidence type="ECO:0000256" key="11">
    <source>
        <dbReference type="HAMAP-Rule" id="MF_03141"/>
    </source>
</evidence>
<evidence type="ECO:0000256" key="4">
    <source>
        <dbReference type="ARBA" id="ARBA00022618"/>
    </source>
</evidence>
<feature type="repeat" description="WD" evidence="12">
    <location>
        <begin position="213"/>
        <end position="255"/>
    </location>
</feature>
<keyword evidence="8 11" id="KW-0175">Coiled coil</keyword>
<feature type="repeat" description="WD" evidence="12">
    <location>
        <begin position="256"/>
        <end position="286"/>
    </location>
</feature>
<dbReference type="PANTHER" id="PTHR19879:SF9">
    <property type="entry name" value="TRANSCRIPTION INITIATION FACTOR TFIID SUBUNIT 5"/>
    <property type="match status" value="1"/>
</dbReference>